<feature type="region of interest" description="Disordered" evidence="1">
    <location>
        <begin position="40"/>
        <end position="99"/>
    </location>
</feature>
<dbReference type="PROSITE" id="PS51257">
    <property type="entry name" value="PROKAR_LIPOPROTEIN"/>
    <property type="match status" value="1"/>
</dbReference>
<evidence type="ECO:0000313" key="4">
    <source>
        <dbReference type="Proteomes" id="UP000004870"/>
    </source>
</evidence>
<dbReference type="Proteomes" id="UP000004870">
    <property type="component" value="Unassembled WGS sequence"/>
</dbReference>
<evidence type="ECO:0000256" key="1">
    <source>
        <dbReference type="SAM" id="MobiDB-lite"/>
    </source>
</evidence>
<proteinExistence type="predicted"/>
<dbReference type="HOGENOM" id="CLU_942438_0_0_6"/>
<feature type="compositionally biased region" description="Polar residues" evidence="1">
    <location>
        <begin position="180"/>
        <end position="191"/>
    </location>
</feature>
<dbReference type="EMBL" id="ACKY01000031">
    <property type="protein sequence ID" value="EEV89164.1"/>
    <property type="molecule type" value="Genomic_DNA"/>
</dbReference>
<organism evidence="3 4">
    <name type="scientific">Cardiobacterium hominis (strain ATCC 15826 / DSM 8339 / NCTC 10426 / 6573)</name>
    <dbReference type="NCBI Taxonomy" id="638300"/>
    <lineage>
        <taxon>Bacteria</taxon>
        <taxon>Pseudomonadati</taxon>
        <taxon>Pseudomonadota</taxon>
        <taxon>Gammaproteobacteria</taxon>
        <taxon>Cardiobacteriales</taxon>
        <taxon>Cardiobacteriaceae</taxon>
        <taxon>Cardiobacterium</taxon>
    </lineage>
</organism>
<sequence length="325" mass="33345">MKHTWLGAALAALLLSGCSIYGNESARVVDRNVAYGQSGNFGGQGGLQPQQPQQGGFNFNGGYANAGQAVPPPVNPAYANNQPLRPQMGQPPVNTPAVPNVPPPVQQTQVQAANPYQPAAPNIAKTPAPAPGWGAPADQPKVTPAPNANQPQAPGAAAIRDAVKEAPKVAVADPAAGANNKRQALRPNTGTEPAANPAVPPPVETKTVASNAPDPAPKAEGETAVSALLKKASGSLGKGDLDGAAAYLENAQRLDPKNSKILYDIANIRYHQGRYKEAESMASRAVQTGGSNAMLKKSWSLISNSRNKLGDSQGAVQAATKAASY</sequence>
<keyword evidence="4" id="KW-1185">Reference proteome</keyword>
<dbReference type="InterPro" id="IPR011990">
    <property type="entry name" value="TPR-like_helical_dom_sf"/>
</dbReference>
<dbReference type="Pfam" id="PF14559">
    <property type="entry name" value="TPR_19"/>
    <property type="match status" value="1"/>
</dbReference>
<dbReference type="Gene3D" id="1.25.40.10">
    <property type="entry name" value="Tetratricopeptide repeat domain"/>
    <property type="match status" value="1"/>
</dbReference>
<feature type="region of interest" description="Disordered" evidence="1">
    <location>
        <begin position="170"/>
        <end position="223"/>
    </location>
</feature>
<feature type="chain" id="PRO_5002990103" evidence="2">
    <location>
        <begin position="22"/>
        <end position="325"/>
    </location>
</feature>
<feature type="signal peptide" evidence="2">
    <location>
        <begin position="1"/>
        <end position="21"/>
    </location>
</feature>
<protein>
    <submittedName>
        <fullName evidence="3">Tetratricopeptide repeat protein</fullName>
    </submittedName>
</protein>
<feature type="compositionally biased region" description="Low complexity" evidence="1">
    <location>
        <begin position="47"/>
        <end position="69"/>
    </location>
</feature>
<name>C8N857_CARH6</name>
<dbReference type="GeneID" id="84789701"/>
<evidence type="ECO:0000313" key="3">
    <source>
        <dbReference type="EMBL" id="EEV89164.1"/>
    </source>
</evidence>
<dbReference type="SMART" id="SM00028">
    <property type="entry name" value="TPR"/>
    <property type="match status" value="2"/>
</dbReference>
<feature type="region of interest" description="Disordered" evidence="1">
    <location>
        <begin position="119"/>
        <end position="158"/>
    </location>
</feature>
<comment type="caution">
    <text evidence="3">The sequence shown here is derived from an EMBL/GenBank/DDBJ whole genome shotgun (WGS) entry which is preliminary data.</text>
</comment>
<feature type="compositionally biased region" description="Low complexity" evidence="1">
    <location>
        <begin position="144"/>
        <end position="158"/>
    </location>
</feature>
<dbReference type="AlphaFoldDB" id="C8N857"/>
<dbReference type="STRING" id="2718.CHUV0807_1501"/>
<dbReference type="RefSeq" id="WP_004139998.1">
    <property type="nucleotide sequence ID" value="NZ_GG694025.1"/>
</dbReference>
<dbReference type="InterPro" id="IPR019734">
    <property type="entry name" value="TPR_rpt"/>
</dbReference>
<dbReference type="SUPFAM" id="SSF48452">
    <property type="entry name" value="TPR-like"/>
    <property type="match status" value="1"/>
</dbReference>
<reference evidence="3 4" key="1">
    <citation type="submission" date="2009-08" db="EMBL/GenBank/DDBJ databases">
        <authorList>
            <person name="Qin X."/>
            <person name="Bachman B."/>
            <person name="Battles P."/>
            <person name="Bell A."/>
            <person name="Bess C."/>
            <person name="Bickham C."/>
            <person name="Chaboub L."/>
            <person name="Chen D."/>
            <person name="Coyle M."/>
            <person name="Deiros D.R."/>
            <person name="Dinh H."/>
            <person name="Forbes L."/>
            <person name="Fowler G."/>
            <person name="Francisco L."/>
            <person name="Fu Q."/>
            <person name="Gubbala S."/>
            <person name="Hale W."/>
            <person name="Han Y."/>
            <person name="Hemphill L."/>
            <person name="Highlander S.K."/>
            <person name="Hirani K."/>
            <person name="Hogues M."/>
            <person name="Jackson L."/>
            <person name="Jakkamsetti A."/>
            <person name="Javaid M."/>
            <person name="Jiang H."/>
            <person name="Korchina V."/>
            <person name="Kovar C."/>
            <person name="Lara F."/>
            <person name="Lee S."/>
            <person name="Mata R."/>
            <person name="Mathew T."/>
            <person name="Moen C."/>
            <person name="Morales K."/>
            <person name="Munidasa M."/>
            <person name="Nazareth L."/>
            <person name="Ngo R."/>
            <person name="Nguyen L."/>
            <person name="Okwuonu G."/>
            <person name="Ongeri F."/>
            <person name="Patil S."/>
            <person name="Petrosino J."/>
            <person name="Pham C."/>
            <person name="Pham P."/>
            <person name="Pu L.-L."/>
            <person name="Puazo M."/>
            <person name="Raj R."/>
            <person name="Reid J."/>
            <person name="Rouhana J."/>
            <person name="Saada N."/>
            <person name="Shang Y."/>
            <person name="Simmons D."/>
            <person name="Thornton R."/>
            <person name="Warren J."/>
            <person name="Weissenberger G."/>
            <person name="Zhang J."/>
            <person name="Zhang L."/>
            <person name="Zhou C."/>
            <person name="Zhu D."/>
            <person name="Muzny D."/>
            <person name="Worley K."/>
            <person name="Gibbs R."/>
        </authorList>
    </citation>
    <scope>NUCLEOTIDE SEQUENCE [LARGE SCALE GENOMIC DNA]</scope>
    <source>
        <strain evidence="4">ATCC 15826 / DSM 8339 / NCTC 10426 / 6573</strain>
    </source>
</reference>
<keyword evidence="2" id="KW-0732">Signal</keyword>
<gene>
    <name evidence="3" type="ORF">HMPREF0198_0684</name>
</gene>
<evidence type="ECO:0000256" key="2">
    <source>
        <dbReference type="SAM" id="SignalP"/>
    </source>
</evidence>
<accession>C8N857</accession>